<proteinExistence type="predicted"/>
<feature type="region of interest" description="Disordered" evidence="1">
    <location>
        <begin position="1"/>
        <end position="107"/>
    </location>
</feature>
<feature type="domain" description="DUF4232" evidence="2">
    <location>
        <begin position="94"/>
        <end position="216"/>
    </location>
</feature>
<dbReference type="AlphaFoldDB" id="A0A8H1QTS4"/>
<feature type="compositionally biased region" description="Gly residues" evidence="1">
    <location>
        <begin position="68"/>
        <end position="90"/>
    </location>
</feature>
<evidence type="ECO:0000313" key="4">
    <source>
        <dbReference type="Proteomes" id="UP000298111"/>
    </source>
</evidence>
<dbReference type="EMBL" id="RCIY01000029">
    <property type="protein sequence ID" value="TGG87180.1"/>
    <property type="molecule type" value="Genomic_DNA"/>
</dbReference>
<dbReference type="Proteomes" id="UP000298111">
    <property type="component" value="Unassembled WGS sequence"/>
</dbReference>
<dbReference type="InterPro" id="IPR025326">
    <property type="entry name" value="DUF4232"/>
</dbReference>
<sequence>MTAVLLSGCGEEGSKAAAPTKVAGEAAPVPGDSPGTASHKKSTSPSSSENSREGGAKNGEKPSASSKGDGGGSSSGSGGSGPGSGPGSTGSGSCKTSDLAFSTSHGMGEGSLLVNLRNTSSTACTLQGFPGVSLQSDAGTLNPARRNEAAPRVSVAPGEETRFTINYLPNDTGGSGVHVTSLVVTPPDETQSRTLPVQLNLPVSDQPTPEVSVSPVGAGK</sequence>
<organism evidence="3 4">
    <name type="scientific">Streptomyces albus</name>
    <dbReference type="NCBI Taxonomy" id="1888"/>
    <lineage>
        <taxon>Bacteria</taxon>
        <taxon>Bacillati</taxon>
        <taxon>Actinomycetota</taxon>
        <taxon>Actinomycetes</taxon>
        <taxon>Kitasatosporales</taxon>
        <taxon>Streptomycetaceae</taxon>
        <taxon>Streptomyces</taxon>
    </lineage>
</organism>
<evidence type="ECO:0000313" key="3">
    <source>
        <dbReference type="EMBL" id="TGG87180.1"/>
    </source>
</evidence>
<feature type="region of interest" description="Disordered" evidence="1">
    <location>
        <begin position="200"/>
        <end position="220"/>
    </location>
</feature>
<reference evidence="3 4" key="1">
    <citation type="submission" date="2018-10" db="EMBL/GenBank/DDBJ databases">
        <title>Isolation of pseudouridimycin from Streptomyces albus DSM 40763.</title>
        <authorList>
            <person name="Rosenqvist P."/>
            <person name="Metsae-Ketelae M."/>
            <person name="Virta P."/>
        </authorList>
    </citation>
    <scope>NUCLEOTIDE SEQUENCE [LARGE SCALE GENOMIC DNA]</scope>
    <source>
        <strain evidence="3 4">DSM 40763</strain>
    </source>
</reference>
<feature type="compositionally biased region" description="Basic and acidic residues" evidence="1">
    <location>
        <begin position="50"/>
        <end position="60"/>
    </location>
</feature>
<feature type="region of interest" description="Disordered" evidence="1">
    <location>
        <begin position="137"/>
        <end position="157"/>
    </location>
</feature>
<evidence type="ECO:0000259" key="2">
    <source>
        <dbReference type="Pfam" id="PF14016"/>
    </source>
</evidence>
<dbReference type="Pfam" id="PF14016">
    <property type="entry name" value="DUF4232"/>
    <property type="match status" value="1"/>
</dbReference>
<accession>A0A8H1QTS4</accession>
<comment type="caution">
    <text evidence="3">The sequence shown here is derived from an EMBL/GenBank/DDBJ whole genome shotgun (WGS) entry which is preliminary data.</text>
</comment>
<name>A0A8H1QTS4_9ACTN</name>
<protein>
    <submittedName>
        <fullName evidence="3">DUF4232 domain-containing protein</fullName>
    </submittedName>
</protein>
<gene>
    <name evidence="3" type="ORF">D8771_04685</name>
</gene>
<feature type="compositionally biased region" description="Polar residues" evidence="1">
    <location>
        <begin position="200"/>
        <end position="211"/>
    </location>
</feature>
<evidence type="ECO:0000256" key="1">
    <source>
        <dbReference type="SAM" id="MobiDB-lite"/>
    </source>
</evidence>